<dbReference type="AlphaFoldDB" id="A0A501WWU2"/>
<dbReference type="InterPro" id="IPR010998">
    <property type="entry name" value="Integrase_recombinase_N"/>
</dbReference>
<keyword evidence="3 5" id="KW-0238">DNA-binding</keyword>
<comment type="caution">
    <text evidence="8">The sequence shown here is derived from an EMBL/GenBank/DDBJ whole genome shotgun (WGS) entry which is preliminary data.</text>
</comment>
<evidence type="ECO:0000256" key="1">
    <source>
        <dbReference type="ARBA" id="ARBA00008857"/>
    </source>
</evidence>
<accession>A0A501WWU2</accession>
<dbReference type="OrthoDB" id="7222937at2"/>
<evidence type="ECO:0000256" key="4">
    <source>
        <dbReference type="ARBA" id="ARBA00023172"/>
    </source>
</evidence>
<evidence type="ECO:0000313" key="9">
    <source>
        <dbReference type="Proteomes" id="UP000319255"/>
    </source>
</evidence>
<keyword evidence="2" id="KW-0229">DNA integration</keyword>
<dbReference type="InterPro" id="IPR057084">
    <property type="entry name" value="Int_N"/>
</dbReference>
<dbReference type="Gene3D" id="1.10.443.10">
    <property type="entry name" value="Intergrase catalytic core"/>
    <property type="match status" value="1"/>
</dbReference>
<evidence type="ECO:0000259" key="6">
    <source>
        <dbReference type="PROSITE" id="PS51898"/>
    </source>
</evidence>
<dbReference type="InterPro" id="IPR044068">
    <property type="entry name" value="CB"/>
</dbReference>
<dbReference type="GO" id="GO:0003677">
    <property type="term" value="F:DNA binding"/>
    <property type="evidence" value="ECO:0007669"/>
    <property type="project" value="UniProtKB-UniRule"/>
</dbReference>
<evidence type="ECO:0000256" key="5">
    <source>
        <dbReference type="PROSITE-ProRule" id="PRU01248"/>
    </source>
</evidence>
<evidence type="ECO:0000259" key="7">
    <source>
        <dbReference type="PROSITE" id="PS51900"/>
    </source>
</evidence>
<dbReference type="PANTHER" id="PTHR30349:SF64">
    <property type="entry name" value="PROPHAGE INTEGRASE INTD-RELATED"/>
    <property type="match status" value="1"/>
</dbReference>
<evidence type="ECO:0000313" key="8">
    <source>
        <dbReference type="EMBL" id="TPE52614.1"/>
    </source>
</evidence>
<dbReference type="Gene3D" id="1.10.150.130">
    <property type="match status" value="1"/>
</dbReference>
<gene>
    <name evidence="8" type="ORF">FJM51_05395</name>
</gene>
<keyword evidence="4" id="KW-0233">DNA recombination</keyword>
<dbReference type="PANTHER" id="PTHR30349">
    <property type="entry name" value="PHAGE INTEGRASE-RELATED"/>
    <property type="match status" value="1"/>
</dbReference>
<dbReference type="InterPro" id="IPR011010">
    <property type="entry name" value="DNA_brk_join_enz"/>
</dbReference>
<dbReference type="InterPro" id="IPR050090">
    <property type="entry name" value="Tyrosine_recombinase_XerCD"/>
</dbReference>
<dbReference type="Pfam" id="PF20172">
    <property type="entry name" value="DUF6538"/>
    <property type="match status" value="1"/>
</dbReference>
<dbReference type="Pfam" id="PF24624">
    <property type="entry name" value="Int_N"/>
    <property type="match status" value="1"/>
</dbReference>
<organism evidence="8 9">
    <name type="scientific">Amaricoccus solimangrovi</name>
    <dbReference type="NCBI Taxonomy" id="2589815"/>
    <lineage>
        <taxon>Bacteria</taxon>
        <taxon>Pseudomonadati</taxon>
        <taxon>Pseudomonadota</taxon>
        <taxon>Alphaproteobacteria</taxon>
        <taxon>Rhodobacterales</taxon>
        <taxon>Paracoccaceae</taxon>
        <taxon>Amaricoccus</taxon>
    </lineage>
</organism>
<evidence type="ECO:0000256" key="3">
    <source>
        <dbReference type="ARBA" id="ARBA00023125"/>
    </source>
</evidence>
<keyword evidence="9" id="KW-1185">Reference proteome</keyword>
<dbReference type="PROSITE" id="PS51898">
    <property type="entry name" value="TYR_RECOMBINASE"/>
    <property type="match status" value="1"/>
</dbReference>
<proteinExistence type="inferred from homology"/>
<protein>
    <submittedName>
        <fullName evidence="8">Integrase</fullName>
    </submittedName>
</protein>
<dbReference type="PROSITE" id="PS51900">
    <property type="entry name" value="CB"/>
    <property type="match status" value="1"/>
</dbReference>
<name>A0A501WWU2_9RHOB</name>
<dbReference type="InterPro" id="IPR046668">
    <property type="entry name" value="DUF6538"/>
</dbReference>
<dbReference type="GO" id="GO:0006310">
    <property type="term" value="P:DNA recombination"/>
    <property type="evidence" value="ECO:0007669"/>
    <property type="project" value="UniProtKB-KW"/>
</dbReference>
<dbReference type="EMBL" id="VFRP01000003">
    <property type="protein sequence ID" value="TPE52614.1"/>
    <property type="molecule type" value="Genomic_DNA"/>
</dbReference>
<sequence>MRPIMRHTGAMGAVRMGRKSGAGGVYARGGNWYFKQRVPRRFEALDPRRPVRISLKTDSEREAHAKAPVVAAELWAYWEALEAGNGADAKARHASAVKLAKARGFAYRPAEDLAAGDLVELVDRLKSLVGSGGVVATGPEAKAVLGMIAAPRPLVSELLADFFTLTTDRLKGKNEAQAKRWRGIREATIADLIGVLGDVPINEISREDVLRFRAWWQAKVEKGHAPNTANKQFGQLSDIFQTVNDLRHYGLENPFKGLRFKDAGHAKRDPYSAEFIRDAILRPGALDGMNTEARDILLAMINTGAGPNEIIGLAAEDYRLDHAIPHIRIRPNELRGLKTTHGLREREIPALGVSLQALRRLRDAGGCSRYVGKNDSWSTAVNAYMRENGLRENPRQTAYSLRHGFEDRLLDAGCDDRIRADLMGHKYARPKYGAGGRLARVAEEIGKIAL</sequence>
<dbReference type="Proteomes" id="UP000319255">
    <property type="component" value="Unassembled WGS sequence"/>
</dbReference>
<dbReference type="GO" id="GO:0015074">
    <property type="term" value="P:DNA integration"/>
    <property type="evidence" value="ECO:0007669"/>
    <property type="project" value="UniProtKB-KW"/>
</dbReference>
<dbReference type="SUPFAM" id="SSF56349">
    <property type="entry name" value="DNA breaking-rejoining enzymes"/>
    <property type="match status" value="1"/>
</dbReference>
<dbReference type="InterPro" id="IPR002104">
    <property type="entry name" value="Integrase_catalytic"/>
</dbReference>
<evidence type="ECO:0000256" key="2">
    <source>
        <dbReference type="ARBA" id="ARBA00022908"/>
    </source>
</evidence>
<dbReference type="InterPro" id="IPR013762">
    <property type="entry name" value="Integrase-like_cat_sf"/>
</dbReference>
<feature type="domain" description="Core-binding (CB)" evidence="7">
    <location>
        <begin position="153"/>
        <end position="244"/>
    </location>
</feature>
<reference evidence="8 9" key="1">
    <citation type="submission" date="2019-06" db="EMBL/GenBank/DDBJ databases">
        <title>A novel bacterium of genus Amaricoccus, isolated from marine sediment.</title>
        <authorList>
            <person name="Huang H."/>
            <person name="Mo K."/>
            <person name="Hu Y."/>
        </authorList>
    </citation>
    <scope>NUCLEOTIDE SEQUENCE [LARGE SCALE GENOMIC DNA]</scope>
    <source>
        <strain evidence="8 9">HB172011</strain>
    </source>
</reference>
<comment type="similarity">
    <text evidence="1">Belongs to the 'phage' integrase family.</text>
</comment>
<feature type="domain" description="Tyr recombinase" evidence="6">
    <location>
        <begin position="266"/>
        <end position="450"/>
    </location>
</feature>